<keyword evidence="2" id="KW-1185">Reference proteome</keyword>
<name>A0A9W6N305_9HYPH</name>
<comment type="caution">
    <text evidence="1">The sequence shown here is derived from an EMBL/GenBank/DDBJ whole genome shotgun (WGS) entry which is preliminary data.</text>
</comment>
<evidence type="ECO:0000313" key="2">
    <source>
        <dbReference type="Proteomes" id="UP001143364"/>
    </source>
</evidence>
<reference evidence="1" key="2">
    <citation type="submission" date="2023-01" db="EMBL/GenBank/DDBJ databases">
        <authorList>
            <person name="Sun Q."/>
            <person name="Evtushenko L."/>
        </authorList>
    </citation>
    <scope>NUCLEOTIDE SEQUENCE</scope>
    <source>
        <strain evidence="1">VKM B-2555</strain>
    </source>
</reference>
<protein>
    <submittedName>
        <fullName evidence="1">Uncharacterized protein</fullName>
    </submittedName>
</protein>
<gene>
    <name evidence="1" type="ORF">GCM10008171_17780</name>
</gene>
<accession>A0A9W6N305</accession>
<dbReference type="EMBL" id="BSFK01000009">
    <property type="protein sequence ID" value="GLK76524.1"/>
    <property type="molecule type" value="Genomic_DNA"/>
</dbReference>
<reference evidence="1" key="1">
    <citation type="journal article" date="2014" name="Int. J. Syst. Evol. Microbiol.">
        <title>Complete genome sequence of Corynebacterium casei LMG S-19264T (=DSM 44701T), isolated from a smear-ripened cheese.</title>
        <authorList>
            <consortium name="US DOE Joint Genome Institute (JGI-PGF)"/>
            <person name="Walter F."/>
            <person name="Albersmeier A."/>
            <person name="Kalinowski J."/>
            <person name="Ruckert C."/>
        </authorList>
    </citation>
    <scope>NUCLEOTIDE SEQUENCE</scope>
    <source>
        <strain evidence="1">VKM B-2555</strain>
    </source>
</reference>
<dbReference type="Proteomes" id="UP001143364">
    <property type="component" value="Unassembled WGS sequence"/>
</dbReference>
<organism evidence="1 2">
    <name type="scientific">Methylopila jiangsuensis</name>
    <dbReference type="NCBI Taxonomy" id="586230"/>
    <lineage>
        <taxon>Bacteria</taxon>
        <taxon>Pseudomonadati</taxon>
        <taxon>Pseudomonadota</taxon>
        <taxon>Alphaproteobacteria</taxon>
        <taxon>Hyphomicrobiales</taxon>
        <taxon>Methylopilaceae</taxon>
        <taxon>Methylopila</taxon>
    </lineage>
</organism>
<proteinExistence type="predicted"/>
<dbReference type="AlphaFoldDB" id="A0A9W6N305"/>
<dbReference type="RefSeq" id="WP_271204401.1">
    <property type="nucleotide sequence ID" value="NZ_BSFK01000009.1"/>
</dbReference>
<sequence length="186" mass="20793">MGLSRQIILGLAAVSLLLGGIGRADVFDSSKKIYLKPVDGAEIEIGSVEFKKSDDKTTFAVDVDRSKFKDFFLSMREFKCLEGKEVQCYVPYPYPSQNTVSENDLTWLETNLIFLYKSPAQFGATLGNGLYYKLERTPEGFEGRPYSVDLNTIASPPEDAAKAPFPADDRQEIESGSRWISKLVIR</sequence>
<evidence type="ECO:0000313" key="1">
    <source>
        <dbReference type="EMBL" id="GLK76524.1"/>
    </source>
</evidence>